<keyword evidence="2 11" id="KW-0554">One-carbon metabolism</keyword>
<comment type="catalytic activity">
    <reaction evidence="11">
        <text>(6R)-5,10-methenyltetrahydrofolate + H2O = (6R)-10-formyltetrahydrofolate + H(+)</text>
        <dbReference type="Rhea" id="RHEA:23700"/>
        <dbReference type="ChEBI" id="CHEBI:15377"/>
        <dbReference type="ChEBI" id="CHEBI:15378"/>
        <dbReference type="ChEBI" id="CHEBI:57455"/>
        <dbReference type="ChEBI" id="CHEBI:195366"/>
        <dbReference type="EC" id="3.5.4.9"/>
    </reaction>
</comment>
<protein>
    <recommendedName>
        <fullName evidence="11">Bifunctional protein FolD</fullName>
    </recommendedName>
    <domain>
        <recommendedName>
            <fullName evidence="11">Methylenetetrahydrofolate dehydrogenase</fullName>
            <ecNumber evidence="11">1.5.1.5</ecNumber>
        </recommendedName>
    </domain>
    <domain>
        <recommendedName>
            <fullName evidence="11">Methenyltetrahydrofolate cyclohydrolase</fullName>
            <ecNumber evidence="11">3.5.4.9</ecNumber>
        </recommendedName>
    </domain>
</protein>
<dbReference type="Gene3D" id="3.40.50.720">
    <property type="entry name" value="NAD(P)-binding Rossmann-like Domain"/>
    <property type="match status" value="1"/>
</dbReference>
<dbReference type="InterPro" id="IPR020631">
    <property type="entry name" value="THF_DH/CycHdrlase_NAD-bd_dom"/>
</dbReference>
<dbReference type="PROSITE" id="PS00767">
    <property type="entry name" value="THF_DHG_CYH_2"/>
    <property type="match status" value="1"/>
</dbReference>
<evidence type="ECO:0000256" key="4">
    <source>
        <dbReference type="ARBA" id="ARBA00022755"/>
    </source>
</evidence>
<dbReference type="HAMAP" id="MF_01576">
    <property type="entry name" value="THF_DHG_CYH"/>
    <property type="match status" value="1"/>
</dbReference>
<evidence type="ECO:0000259" key="13">
    <source>
        <dbReference type="Pfam" id="PF02882"/>
    </source>
</evidence>
<evidence type="ECO:0000313" key="15">
    <source>
        <dbReference type="Proteomes" id="UP001628124"/>
    </source>
</evidence>
<evidence type="ECO:0000259" key="12">
    <source>
        <dbReference type="Pfam" id="PF00763"/>
    </source>
</evidence>
<dbReference type="InterPro" id="IPR022436">
    <property type="entry name" value="RPE2"/>
</dbReference>
<keyword evidence="5 11" id="KW-0378">Hydrolase</keyword>
<keyword evidence="9 11" id="KW-0486">Methionine biosynthesis</keyword>
<dbReference type="PRINTS" id="PR00085">
    <property type="entry name" value="THFDHDRGNASE"/>
</dbReference>
<feature type="binding site" evidence="11">
    <location>
        <begin position="201"/>
        <end position="203"/>
    </location>
    <ligand>
        <name>NADP(+)</name>
        <dbReference type="ChEBI" id="CHEBI:58349"/>
    </ligand>
</feature>
<evidence type="ECO:0000256" key="3">
    <source>
        <dbReference type="ARBA" id="ARBA00022605"/>
    </source>
</evidence>
<dbReference type="PANTHER" id="PTHR48099:SF5">
    <property type="entry name" value="C-1-TETRAHYDROFOLATE SYNTHASE, CYTOPLASMIC"/>
    <property type="match status" value="1"/>
</dbReference>
<comment type="subunit">
    <text evidence="11">Homodimer.</text>
</comment>
<dbReference type="InterPro" id="IPR046346">
    <property type="entry name" value="Aminoacid_DH-like_N_sf"/>
</dbReference>
<evidence type="ECO:0000256" key="8">
    <source>
        <dbReference type="ARBA" id="ARBA00023102"/>
    </source>
</evidence>
<evidence type="ECO:0000256" key="6">
    <source>
        <dbReference type="ARBA" id="ARBA00022857"/>
    </source>
</evidence>
<dbReference type="SUPFAM" id="SSF51735">
    <property type="entry name" value="NAD(P)-binding Rossmann-fold domains"/>
    <property type="match status" value="1"/>
</dbReference>
<keyword evidence="15" id="KW-1185">Reference proteome</keyword>
<organism evidence="14 15">
    <name type="scientific">Candidatus Rickettsia kedanie</name>
    <dbReference type="NCBI Taxonomy" id="3115352"/>
    <lineage>
        <taxon>Bacteria</taxon>
        <taxon>Pseudomonadati</taxon>
        <taxon>Pseudomonadota</taxon>
        <taxon>Alphaproteobacteria</taxon>
        <taxon>Rickettsiales</taxon>
        <taxon>Rickettsiaceae</taxon>
        <taxon>Rickettsieae</taxon>
        <taxon>Rickettsia</taxon>
        <taxon>spotted fever group</taxon>
    </lineage>
</organism>
<keyword evidence="4 11" id="KW-0658">Purine biosynthesis</keyword>
<keyword evidence="6 11" id="KW-0521">NADP</keyword>
<sequence length="326" mass="35434">MNNIIDGKALANEILADLKLEIQELKSQTNASPKLAIVLVGDNPASIIYVKNKIKNAHKIGIDTLLVNQSTTIHTNDLITKINELNHDNEISGIIVQLPLPNSIDKNKILSAVSPYKDVDGFHPVNVGYLHSSIIVKSVGFNYKEQGAKPITNRRETSDDVSEFKSFDYSQGFIPCTALGCLAVIKKYEPNLSGKNVVVIGRSNIVGKPLSALLLKEDCSVTICHSKTHNLSSITLKADIVVAAIGSPLKLTAEYFNPKSIVIDVGINRISGNKIIGDVDFEHVKSKVKYITPVPGGIGPMTIAFLLKNTVKAFKDSYSTVCHFCL</sequence>
<dbReference type="EMBL" id="BAABMM010000032">
    <property type="protein sequence ID" value="GAA5252520.1"/>
    <property type="molecule type" value="Genomic_DNA"/>
</dbReference>
<dbReference type="EC" id="3.5.4.9" evidence="11"/>
<name>A0ABP9TUU4_9RICK</name>
<comment type="similarity">
    <text evidence="11">Belongs to the tetrahydrofolate dehydrogenase/cyclohydrolase family.</text>
</comment>
<dbReference type="PANTHER" id="PTHR48099">
    <property type="entry name" value="C-1-TETRAHYDROFOLATE SYNTHASE, CYTOPLASMIC-RELATED"/>
    <property type="match status" value="1"/>
</dbReference>
<dbReference type="InterPro" id="IPR020867">
    <property type="entry name" value="THF_DH/CycHdrlase_CS"/>
</dbReference>
<dbReference type="CDD" id="cd01080">
    <property type="entry name" value="NAD_bind_m-THF_DH_Cyclohyd"/>
    <property type="match status" value="1"/>
</dbReference>
<evidence type="ECO:0000256" key="5">
    <source>
        <dbReference type="ARBA" id="ARBA00022801"/>
    </source>
</evidence>
<dbReference type="Proteomes" id="UP001628124">
    <property type="component" value="Unassembled WGS sequence"/>
</dbReference>
<dbReference type="EC" id="1.5.1.5" evidence="11"/>
<evidence type="ECO:0000256" key="1">
    <source>
        <dbReference type="ARBA" id="ARBA00004777"/>
    </source>
</evidence>
<dbReference type="InterPro" id="IPR000672">
    <property type="entry name" value="THF_DH/CycHdrlase"/>
</dbReference>
<dbReference type="NCBIfam" id="TIGR03774">
    <property type="entry name" value="RPE2"/>
    <property type="match status" value="1"/>
</dbReference>
<evidence type="ECO:0000313" key="14">
    <source>
        <dbReference type="EMBL" id="GAA5252520.1"/>
    </source>
</evidence>
<dbReference type="Pfam" id="PF00763">
    <property type="entry name" value="THF_DHG_CYH"/>
    <property type="match status" value="1"/>
</dbReference>
<accession>A0ABP9TUU4</accession>
<evidence type="ECO:0000256" key="11">
    <source>
        <dbReference type="HAMAP-Rule" id="MF_01576"/>
    </source>
</evidence>
<keyword evidence="3 11" id="KW-0028">Amino-acid biosynthesis</keyword>
<keyword evidence="10 11" id="KW-0511">Multifunctional enzyme</keyword>
<keyword evidence="8 11" id="KW-0368">Histidine biosynthesis</keyword>
<feature type="domain" description="Tetrahydrofolate dehydrogenase/cyclohydrolase NAD(P)-binding" evidence="13">
    <location>
        <begin position="175"/>
        <end position="316"/>
    </location>
</feature>
<gene>
    <name evidence="11 14" type="primary">folD</name>
    <name evidence="14" type="ORF">KNCP2_08080</name>
</gene>
<dbReference type="SUPFAM" id="SSF53223">
    <property type="entry name" value="Aminoacid dehydrogenase-like, N-terminal domain"/>
    <property type="match status" value="1"/>
</dbReference>
<evidence type="ECO:0000256" key="7">
    <source>
        <dbReference type="ARBA" id="ARBA00023002"/>
    </source>
</evidence>
<reference evidence="14 15" key="1">
    <citation type="journal article" date="2024" name="Microbiol. Immunol.">
        <title>Discovery of a novel spotted fever group Rickettsia, 'Candidatus Rickettsia kedanie,' in unfed larval chigger mites, Leptotrombidium scutellare.</title>
        <authorList>
            <person name="Ogawa M."/>
            <person name="Matsutani M."/>
            <person name="Katayama T."/>
            <person name="Takada N."/>
            <person name="Noda S."/>
            <person name="Takahashi M."/>
            <person name="Kageyama D."/>
            <person name="Hanaoka N."/>
            <person name="Ebihara H."/>
        </authorList>
    </citation>
    <scope>NUCLEOTIDE SEQUENCE [LARGE SCALE GENOMIC DNA]</scope>
    <source>
        <strain evidence="14 15">KNCP2-13</strain>
    </source>
</reference>
<evidence type="ECO:0000256" key="10">
    <source>
        <dbReference type="ARBA" id="ARBA00023268"/>
    </source>
</evidence>
<feature type="domain" description="Tetrahydrofolate dehydrogenase/cyclohydrolase catalytic" evidence="12">
    <location>
        <begin position="5"/>
        <end position="120"/>
    </location>
</feature>
<evidence type="ECO:0000256" key="2">
    <source>
        <dbReference type="ARBA" id="ARBA00022563"/>
    </source>
</evidence>
<dbReference type="PROSITE" id="PS00766">
    <property type="entry name" value="THF_DHG_CYH_1"/>
    <property type="match status" value="1"/>
</dbReference>
<feature type="binding site" evidence="11">
    <location>
        <position position="267"/>
    </location>
    <ligand>
        <name>NADP(+)</name>
        <dbReference type="ChEBI" id="CHEBI:58349"/>
    </ligand>
</feature>
<comment type="catalytic activity">
    <reaction evidence="11">
        <text>(6R)-5,10-methylene-5,6,7,8-tetrahydrofolate + NADP(+) = (6R)-5,10-methenyltetrahydrofolate + NADPH</text>
        <dbReference type="Rhea" id="RHEA:22812"/>
        <dbReference type="ChEBI" id="CHEBI:15636"/>
        <dbReference type="ChEBI" id="CHEBI:57455"/>
        <dbReference type="ChEBI" id="CHEBI:57783"/>
        <dbReference type="ChEBI" id="CHEBI:58349"/>
        <dbReference type="EC" id="1.5.1.5"/>
    </reaction>
</comment>
<proteinExistence type="inferred from homology"/>
<dbReference type="Gene3D" id="3.40.50.10860">
    <property type="entry name" value="Leucine Dehydrogenase, chain A, domain 1"/>
    <property type="match status" value="1"/>
</dbReference>
<dbReference type="InterPro" id="IPR036291">
    <property type="entry name" value="NAD(P)-bd_dom_sf"/>
</dbReference>
<comment type="pathway">
    <text evidence="1 11">One-carbon metabolism; tetrahydrofolate interconversion.</text>
</comment>
<comment type="function">
    <text evidence="11">Catalyzes the oxidation of 5,10-methylenetetrahydrofolate to 5,10-methenyltetrahydrofolate and then the hydrolysis of 5,10-methenyltetrahydrofolate to 10-formyltetrahydrofolate.</text>
</comment>
<comment type="caution">
    <text evidence="14">The sequence shown here is derived from an EMBL/GenBank/DDBJ whole genome shotgun (WGS) entry which is preliminary data.</text>
</comment>
<dbReference type="Pfam" id="PF02882">
    <property type="entry name" value="THF_DHG_CYH_C"/>
    <property type="match status" value="1"/>
</dbReference>
<keyword evidence="7 11" id="KW-0560">Oxidoreductase</keyword>
<dbReference type="InterPro" id="IPR020630">
    <property type="entry name" value="THF_DH/CycHdrlase_cat_dom"/>
</dbReference>
<comment type="caution">
    <text evidence="11">Lacks conserved residue(s) required for the propagation of feature annotation.</text>
</comment>
<evidence type="ECO:0000256" key="9">
    <source>
        <dbReference type="ARBA" id="ARBA00023167"/>
    </source>
</evidence>